<feature type="transmembrane region" description="Helical" evidence="9">
    <location>
        <begin position="1073"/>
        <end position="1104"/>
    </location>
</feature>
<evidence type="ECO:0000256" key="5">
    <source>
        <dbReference type="ARBA" id="ARBA00022840"/>
    </source>
</evidence>
<evidence type="ECO:0000256" key="6">
    <source>
        <dbReference type="ARBA" id="ARBA00022989"/>
    </source>
</evidence>
<keyword evidence="2" id="KW-0813">Transport</keyword>
<dbReference type="SMART" id="SM00382">
    <property type="entry name" value="AAA"/>
    <property type="match status" value="2"/>
</dbReference>
<evidence type="ECO:0000256" key="9">
    <source>
        <dbReference type="SAM" id="Phobius"/>
    </source>
</evidence>
<dbReference type="Proteomes" id="UP000623467">
    <property type="component" value="Unassembled WGS sequence"/>
</dbReference>
<keyword evidence="12" id="KW-0378">Hydrolase</keyword>
<dbReference type="CDD" id="cd03244">
    <property type="entry name" value="ABCC_MRP_domain2"/>
    <property type="match status" value="1"/>
</dbReference>
<dbReference type="Pfam" id="PF00664">
    <property type="entry name" value="ABC_membrane"/>
    <property type="match status" value="2"/>
</dbReference>
<keyword evidence="7 9" id="KW-0472">Membrane</keyword>
<feature type="transmembrane region" description="Helical" evidence="9">
    <location>
        <begin position="38"/>
        <end position="59"/>
    </location>
</feature>
<reference evidence="12" key="1">
    <citation type="submission" date="2020-05" db="EMBL/GenBank/DDBJ databases">
        <title>Mycena genomes resolve the evolution of fungal bioluminescence.</title>
        <authorList>
            <person name="Tsai I.J."/>
        </authorList>
    </citation>
    <scope>NUCLEOTIDE SEQUENCE</scope>
    <source>
        <strain evidence="12">160909Yilan</strain>
    </source>
</reference>
<dbReference type="InterPro" id="IPR050173">
    <property type="entry name" value="ABC_transporter_C-like"/>
</dbReference>
<keyword evidence="5" id="KW-0067">ATP-binding</keyword>
<keyword evidence="6 9" id="KW-1133">Transmembrane helix</keyword>
<feature type="transmembrane region" description="Helical" evidence="9">
    <location>
        <begin position="988"/>
        <end position="1011"/>
    </location>
</feature>
<evidence type="ECO:0000256" key="2">
    <source>
        <dbReference type="ARBA" id="ARBA00022448"/>
    </source>
</evidence>
<dbReference type="GO" id="GO:0016887">
    <property type="term" value="F:ATP hydrolysis activity"/>
    <property type="evidence" value="ECO:0007669"/>
    <property type="project" value="InterPro"/>
</dbReference>
<feature type="compositionally biased region" description="Basic and acidic residues" evidence="8">
    <location>
        <begin position="557"/>
        <end position="575"/>
    </location>
</feature>
<feature type="transmembrane region" description="Helical" evidence="9">
    <location>
        <begin position="423"/>
        <end position="443"/>
    </location>
</feature>
<evidence type="ECO:0000256" key="4">
    <source>
        <dbReference type="ARBA" id="ARBA00022741"/>
    </source>
</evidence>
<keyword evidence="13" id="KW-1185">Reference proteome</keyword>
<feature type="domain" description="ABC transporter" evidence="10">
    <location>
        <begin position="618"/>
        <end position="842"/>
    </location>
</feature>
<feature type="region of interest" description="Disordered" evidence="8">
    <location>
        <begin position="555"/>
        <end position="578"/>
    </location>
</feature>
<dbReference type="Gene3D" id="1.20.1560.10">
    <property type="entry name" value="ABC transporter type 1, transmembrane domain"/>
    <property type="match status" value="2"/>
</dbReference>
<feature type="transmembrane region" description="Helical" evidence="9">
    <location>
        <begin position="399"/>
        <end position="417"/>
    </location>
</feature>
<accession>A0A8H7CYE4</accession>
<evidence type="ECO:0000256" key="3">
    <source>
        <dbReference type="ARBA" id="ARBA00022692"/>
    </source>
</evidence>
<evidence type="ECO:0000259" key="10">
    <source>
        <dbReference type="PROSITE" id="PS50893"/>
    </source>
</evidence>
<dbReference type="GO" id="GO:0005524">
    <property type="term" value="F:ATP binding"/>
    <property type="evidence" value="ECO:0007669"/>
    <property type="project" value="UniProtKB-KW"/>
</dbReference>
<feature type="domain" description="ABC transmembrane type-1" evidence="11">
    <location>
        <begin position="286"/>
        <end position="512"/>
    </location>
</feature>
<dbReference type="PROSITE" id="PS00211">
    <property type="entry name" value="ABC_TRANSPORTER_1"/>
    <property type="match status" value="2"/>
</dbReference>
<feature type="transmembrane region" description="Helical" evidence="9">
    <location>
        <begin position="113"/>
        <end position="134"/>
    </location>
</feature>
<feature type="transmembrane region" description="Helical" evidence="9">
    <location>
        <begin position="174"/>
        <end position="195"/>
    </location>
</feature>
<evidence type="ECO:0000256" key="1">
    <source>
        <dbReference type="ARBA" id="ARBA00004141"/>
    </source>
</evidence>
<proteinExistence type="predicted"/>
<dbReference type="InterPro" id="IPR017871">
    <property type="entry name" value="ABC_transporter-like_CS"/>
</dbReference>
<protein>
    <submittedName>
        <fullName evidence="12">p-loop containing nucleoside triphosphate hydrolase protein</fullName>
    </submittedName>
</protein>
<name>A0A8H7CYE4_9AGAR</name>
<dbReference type="Gene3D" id="3.40.50.300">
    <property type="entry name" value="P-loop containing nucleotide triphosphate hydrolases"/>
    <property type="match status" value="2"/>
</dbReference>
<dbReference type="PROSITE" id="PS50893">
    <property type="entry name" value="ABC_TRANSPORTER_2"/>
    <property type="match status" value="2"/>
</dbReference>
<comment type="subcellular location">
    <subcellularLocation>
        <location evidence="1">Membrane</location>
        <topology evidence="1">Multi-pass membrane protein</topology>
    </subcellularLocation>
</comment>
<gene>
    <name evidence="12" type="ORF">MSAN_01401000</name>
</gene>
<dbReference type="InterPro" id="IPR027417">
    <property type="entry name" value="P-loop_NTPase"/>
</dbReference>
<dbReference type="InterPro" id="IPR003593">
    <property type="entry name" value="AAA+_ATPase"/>
</dbReference>
<dbReference type="FunFam" id="3.40.50.300:FF:000838">
    <property type="entry name" value="ABC multidrug transporter (Eurofung)"/>
    <property type="match status" value="1"/>
</dbReference>
<evidence type="ECO:0000256" key="7">
    <source>
        <dbReference type="ARBA" id="ARBA00023136"/>
    </source>
</evidence>
<keyword evidence="3 9" id="KW-0812">Transmembrane</keyword>
<dbReference type="Pfam" id="PF00005">
    <property type="entry name" value="ABC_tran"/>
    <property type="match status" value="2"/>
</dbReference>
<feature type="transmembrane region" description="Helical" evidence="9">
    <location>
        <begin position="79"/>
        <end position="101"/>
    </location>
</feature>
<evidence type="ECO:0000313" key="13">
    <source>
        <dbReference type="Proteomes" id="UP000623467"/>
    </source>
</evidence>
<dbReference type="OrthoDB" id="6500128at2759"/>
<feature type="domain" description="ABC transmembrane type-1" evidence="11">
    <location>
        <begin position="919"/>
        <end position="1139"/>
    </location>
</feature>
<evidence type="ECO:0000256" key="8">
    <source>
        <dbReference type="SAM" id="MobiDB-lite"/>
    </source>
</evidence>
<dbReference type="PROSITE" id="PS50929">
    <property type="entry name" value="ABC_TM1F"/>
    <property type="match status" value="2"/>
</dbReference>
<feature type="transmembrane region" description="Helical" evidence="9">
    <location>
        <begin position="323"/>
        <end position="345"/>
    </location>
</feature>
<sequence length="1419" mass="155512">MSGLSPTLPNTISLCLNDSSFGPKSLCRSFDFTLAFEASILLIIPPTIFVCVATPYIWIVKPWRNFKANLNSARNPRTLTILFSLFCLNCTAILSFVSWQSSSPDLPSTTKKLVTAALALTMISSLLFAIAGLLAIVSKMLAFLLALYQLISLILQLAPLRTFMLYGSRSTSKFFLASFASLVGASAFVVISLSIPGRKNGNRLGERDGLFNHLFVLWALPLMWKGRKKDSEIDYELEPEMESTELYRQFKIAWDREIKQHPSHPLLARALFRAFSPTFLSTVPPAMIRALVQVLQPLLVNAAIKFISSYARGSRPEPSEWGWALAGVFALVFLTLSGATGLYYYSIAKAGGYIRGVLVEALFRKALVLRADSATDATGEDPMNLMSSDIERITTHLDLFHQIWSSFIIIVLDLYILHTQLGLGPFVAALPIILLVIITTPLLSRKIGPLEGDITALADKRVRLLTSIFGQVKGIKLAALEREVEDGVKAARMAELSARKRFWDRFAIVVSLASSKNAYATLTIISASLYIIGQGLPAVTQAYVSVQRIERFLSSPESKHGGDGDAEHPEFKDGFSQDIPKTTDDVTDVLEQPRPVFLHLESSLSSLFAPARGESDRMLILDAVRIAWGEKVVLDRLEASICLEQHTMVIGRVASGKSTLLVTLLGQTNILAGRISFPAAFKRGIAYCSQVPWIQDSLSVRENILFASAMDPDWYEIVTVACGLDVDLRSMPRGDLTLARRLSGGQKARVALARAVYSRLEILVLDDVFAALDPETSSAVFNALFGNDGLLRGKTVVSATNQFVHLKHSDWIIALHGRDEAQQGTYIEFLASNNATGRLIRDNIHHPIGNLRELSLALRSSPIEFSEAQEEIDAQELDETELPKSSPDPLFEENIFTLYALNRLVQNGHLCDPSAGRNWHSVALRASANLHAGLFSALMNTAIEFFSTTHPGQIISRFSQDIFILDELFPISFYDFGYQFMRLVGSGVLMIVSVPYLAAVVAVVVGIAYVVQKFYLSTAKRLRHLDLSSKAPLYTLFQETLDLNGLLIIRAALAENHLVQSSTLLLAQSQRPFYLNTIASVWFSATIGVMTATVNTAIVILAIATRRNINPGLLAVGLTQAVSLQDTITLMLNSWTQLEVSAVALERNLEYSSLASEQGNLPAANSISNGPWISRGEVKFHGVFARYTTEEPPVLRGISFHAHAGSKVAIVGRTGGGKSTLLMALLRAVLTEGQILIDGINIQNVTRRALRKSITVIAQDPFVLAGTVRQNVDIAGQKTDAEIWAALEAVQLKPSVTALEGGLDHELTSSGRSLSQGQLQLLAMARALLDSNKLAIFDEPTASVDPATDIIIQNVIRSSFQDCTILAIVHRLDNVMDFDQVLVLDAGQVVERGKPSELVQNEDSIFKQLRNAHNSAIAI</sequence>
<dbReference type="PANTHER" id="PTHR24223:SF399">
    <property type="entry name" value="ABC TRANSPORTER ATNG"/>
    <property type="match status" value="1"/>
</dbReference>
<dbReference type="PANTHER" id="PTHR24223">
    <property type="entry name" value="ATP-BINDING CASSETTE SUB-FAMILY C"/>
    <property type="match status" value="1"/>
</dbReference>
<feature type="domain" description="ABC transporter" evidence="10">
    <location>
        <begin position="1178"/>
        <end position="1411"/>
    </location>
</feature>
<feature type="transmembrane region" description="Helical" evidence="9">
    <location>
        <begin position="141"/>
        <end position="162"/>
    </location>
</feature>
<dbReference type="InterPro" id="IPR044726">
    <property type="entry name" value="ABCC_6TM_D2"/>
</dbReference>
<dbReference type="GO" id="GO:0140359">
    <property type="term" value="F:ABC-type transporter activity"/>
    <property type="evidence" value="ECO:0007669"/>
    <property type="project" value="InterPro"/>
</dbReference>
<dbReference type="InterPro" id="IPR003439">
    <property type="entry name" value="ABC_transporter-like_ATP-bd"/>
</dbReference>
<dbReference type="EMBL" id="JACAZH010000011">
    <property type="protein sequence ID" value="KAF7354865.1"/>
    <property type="molecule type" value="Genomic_DNA"/>
</dbReference>
<dbReference type="CDD" id="cd18580">
    <property type="entry name" value="ABC_6TM_ABCC_D2"/>
    <property type="match status" value="1"/>
</dbReference>
<comment type="caution">
    <text evidence="12">The sequence shown here is derived from an EMBL/GenBank/DDBJ whole genome shotgun (WGS) entry which is preliminary data.</text>
</comment>
<dbReference type="SUPFAM" id="SSF52540">
    <property type="entry name" value="P-loop containing nucleoside triphosphate hydrolases"/>
    <property type="match status" value="2"/>
</dbReference>
<keyword evidence="4" id="KW-0547">Nucleotide-binding</keyword>
<dbReference type="InterPro" id="IPR036640">
    <property type="entry name" value="ABC1_TM_sf"/>
</dbReference>
<dbReference type="GO" id="GO:0016020">
    <property type="term" value="C:membrane"/>
    <property type="evidence" value="ECO:0007669"/>
    <property type="project" value="UniProtKB-SubCell"/>
</dbReference>
<organism evidence="12 13">
    <name type="scientific">Mycena sanguinolenta</name>
    <dbReference type="NCBI Taxonomy" id="230812"/>
    <lineage>
        <taxon>Eukaryota</taxon>
        <taxon>Fungi</taxon>
        <taxon>Dikarya</taxon>
        <taxon>Basidiomycota</taxon>
        <taxon>Agaricomycotina</taxon>
        <taxon>Agaricomycetes</taxon>
        <taxon>Agaricomycetidae</taxon>
        <taxon>Agaricales</taxon>
        <taxon>Marasmiineae</taxon>
        <taxon>Mycenaceae</taxon>
        <taxon>Mycena</taxon>
    </lineage>
</organism>
<dbReference type="SUPFAM" id="SSF90123">
    <property type="entry name" value="ABC transporter transmembrane region"/>
    <property type="match status" value="2"/>
</dbReference>
<evidence type="ECO:0000313" key="12">
    <source>
        <dbReference type="EMBL" id="KAF7354865.1"/>
    </source>
</evidence>
<dbReference type="InterPro" id="IPR011527">
    <property type="entry name" value="ABC1_TM_dom"/>
</dbReference>
<evidence type="ECO:0000259" key="11">
    <source>
        <dbReference type="PROSITE" id="PS50929"/>
    </source>
</evidence>